<sequence length="328" mass="36304">MSIFGVSAAEEELYRHFLHNPDTAIDELRKLGDDAGRDADHCLERLRHLGLIHPTGAGGRITPADPEVAVARLTDARLHALLQEVQRVTQSRHIVQSLRSEQGAWMAPQGIEQLHGLEEIRNRIEDLAFFARDEILSVEPYTRLSAENIERSRPLDLRCLRRGIRIRNVVLRAALDHAPTADYLRELAAEGAVIKVAENISERILVYDGRTALVPLDPQNTSRGALLARSTGLVSNIIALFEKIWSQADELPTVAGAETRPDAGEQGLTGTERRVLLSMCSVGKDETGARDLGVSVRTYRRHVADIMQKLGAANRAHAALLARERGWV</sequence>
<reference evidence="1" key="1">
    <citation type="submission" date="2024-03" db="EMBL/GenBank/DDBJ databases">
        <title>Novel Streptomyces species of biotechnological and ecological value are a feature of Machair soil.</title>
        <authorList>
            <person name="Prole J.R."/>
            <person name="Goodfellow M."/>
            <person name="Allenby N."/>
            <person name="Ward A.C."/>
        </authorList>
    </citation>
    <scope>NUCLEOTIDE SEQUENCE</scope>
    <source>
        <strain evidence="1">MS1.AVA.4</strain>
    </source>
</reference>
<protein>
    <submittedName>
        <fullName evidence="1">LuxR C-terminal-related transcriptional regulator</fullName>
    </submittedName>
</protein>
<evidence type="ECO:0000313" key="2">
    <source>
        <dbReference type="Proteomes" id="UP001375539"/>
    </source>
</evidence>
<gene>
    <name evidence="1" type="ORF">WKI58_03170</name>
</gene>
<evidence type="ECO:0000313" key="1">
    <source>
        <dbReference type="EMBL" id="MEJ8655540.1"/>
    </source>
</evidence>
<keyword evidence="2" id="KW-1185">Reference proteome</keyword>
<organism evidence="1 2">
    <name type="scientific">Streptomyces pratisoli</name>
    <dbReference type="NCBI Taxonomy" id="3139917"/>
    <lineage>
        <taxon>Bacteria</taxon>
        <taxon>Bacillati</taxon>
        <taxon>Actinomycetota</taxon>
        <taxon>Actinomycetes</taxon>
        <taxon>Kitasatosporales</taxon>
        <taxon>Streptomycetaceae</taxon>
        <taxon>Streptomyces</taxon>
    </lineage>
</organism>
<dbReference type="Proteomes" id="UP001375539">
    <property type="component" value="Unassembled WGS sequence"/>
</dbReference>
<proteinExistence type="predicted"/>
<accession>A0ACC6QAL8</accession>
<name>A0ACC6QAL8_9ACTN</name>
<dbReference type="EMBL" id="JBBKAI010000002">
    <property type="protein sequence ID" value="MEJ8655540.1"/>
    <property type="molecule type" value="Genomic_DNA"/>
</dbReference>
<comment type="caution">
    <text evidence="1">The sequence shown here is derived from an EMBL/GenBank/DDBJ whole genome shotgun (WGS) entry which is preliminary data.</text>
</comment>